<keyword evidence="2" id="KW-0732">Signal</keyword>
<dbReference type="InterPro" id="IPR012340">
    <property type="entry name" value="NA-bd_OB-fold"/>
</dbReference>
<feature type="compositionally biased region" description="Low complexity" evidence="1">
    <location>
        <begin position="440"/>
        <end position="466"/>
    </location>
</feature>
<dbReference type="PROSITE" id="PS51857">
    <property type="entry name" value="CSD_2"/>
    <property type="match status" value="1"/>
</dbReference>
<dbReference type="SMART" id="SM00357">
    <property type="entry name" value="CSP"/>
    <property type="match status" value="1"/>
</dbReference>
<gene>
    <name evidence="4" type="ORF">NESM_000229400</name>
</gene>
<dbReference type="Gene3D" id="2.40.50.140">
    <property type="entry name" value="Nucleic acid-binding proteins"/>
    <property type="match status" value="2"/>
</dbReference>
<evidence type="ECO:0000313" key="5">
    <source>
        <dbReference type="Proteomes" id="UP001430356"/>
    </source>
</evidence>
<feature type="signal peptide" evidence="2">
    <location>
        <begin position="1"/>
        <end position="17"/>
    </location>
</feature>
<keyword evidence="4" id="KW-0238">DNA-binding</keyword>
<feature type="chain" id="PRO_5043631549" evidence="2">
    <location>
        <begin position="18"/>
        <end position="477"/>
    </location>
</feature>
<dbReference type="EMBL" id="JAECZO010000018">
    <property type="protein sequence ID" value="KAK7201646.1"/>
    <property type="molecule type" value="Genomic_DNA"/>
</dbReference>
<proteinExistence type="predicted"/>
<comment type="caution">
    <text evidence="4">The sequence shown here is derived from an EMBL/GenBank/DDBJ whole genome shotgun (WGS) entry which is preliminary data.</text>
</comment>
<keyword evidence="5" id="KW-1185">Reference proteome</keyword>
<dbReference type="SUPFAM" id="SSF50249">
    <property type="entry name" value="Nucleic acid-binding proteins"/>
    <property type="match status" value="1"/>
</dbReference>
<reference evidence="4 5" key="1">
    <citation type="journal article" date="2021" name="MBio">
        <title>A New Model Trypanosomatid, Novymonas esmeraldas: Genomic Perception of Its 'Candidatus Pandoraea novymonadis' Endosymbiont.</title>
        <authorList>
            <person name="Zakharova A."/>
            <person name="Saura A."/>
            <person name="Butenko A."/>
            <person name="Podesvova L."/>
            <person name="Warmusova S."/>
            <person name="Kostygov A.Y."/>
            <person name="Nenarokova A."/>
            <person name="Lukes J."/>
            <person name="Opperdoes F.R."/>
            <person name="Yurchenko V."/>
        </authorList>
    </citation>
    <scope>NUCLEOTIDE SEQUENCE [LARGE SCALE GENOMIC DNA]</scope>
    <source>
        <strain evidence="4 5">E262AT.01</strain>
    </source>
</reference>
<feature type="region of interest" description="Disordered" evidence="1">
    <location>
        <begin position="439"/>
        <end position="477"/>
    </location>
</feature>
<organism evidence="4 5">
    <name type="scientific">Novymonas esmeraldas</name>
    <dbReference type="NCBI Taxonomy" id="1808958"/>
    <lineage>
        <taxon>Eukaryota</taxon>
        <taxon>Discoba</taxon>
        <taxon>Euglenozoa</taxon>
        <taxon>Kinetoplastea</taxon>
        <taxon>Metakinetoplastina</taxon>
        <taxon>Trypanosomatida</taxon>
        <taxon>Trypanosomatidae</taxon>
        <taxon>Novymonas</taxon>
    </lineage>
</organism>
<dbReference type="Proteomes" id="UP001430356">
    <property type="component" value="Unassembled WGS sequence"/>
</dbReference>
<evidence type="ECO:0000256" key="2">
    <source>
        <dbReference type="SAM" id="SignalP"/>
    </source>
</evidence>
<dbReference type="GO" id="GO:0003677">
    <property type="term" value="F:DNA binding"/>
    <property type="evidence" value="ECO:0007669"/>
    <property type="project" value="UniProtKB-KW"/>
</dbReference>
<accession>A0AAW0F770</accession>
<evidence type="ECO:0000259" key="3">
    <source>
        <dbReference type="PROSITE" id="PS51857"/>
    </source>
</evidence>
<sequence length="477" mass="50307">MLSLFSRRVLLALPVAATPPPLPPCLLRCTHRVSAATAIGSAGAAAAAAPRGALVTGASLRTFTHTAARLRCTAGVLCCTPVRLSVSNVVAGTARQPRRRLHGTVTAFKHRRGYGFVLAEGVVPPASHADAVVAAAAAPEAGGTTEVAAREDGSAGLHETYFFTRSALGGAFYVMEGERVSFNVAMQTPKAHRVSSADDHGAADGAEAALELGKSEAPSAARPVAVKVRCYDAKTGRETPTAPQLLHGIVMEWDAHTQSGTVAELDLRGKLNSDAPRFPIALEDADLHPETEIYVGRCIRFCLEAVQSAGNVLDDAAANDAGEEATLKARRWIVDRYMELQHKTQGTAPLVSATAAPEVRLSGTVREMNGASFGFVRDDVRGESIFFHISAVLSPAVRVGDRVTYIVRESPRKKHQGRRECFDVVVDGTAPLPLLEEVDGTAAGGAPAQAGRRSSSSSATRTTASRANEEFDFDLLD</sequence>
<name>A0AAW0F770_9TRYP</name>
<protein>
    <submittedName>
        <fullName evidence="4">Cold-shock DNA-binding domain containing protein</fullName>
    </submittedName>
</protein>
<dbReference type="AlphaFoldDB" id="A0AAW0F770"/>
<dbReference type="Pfam" id="PF00313">
    <property type="entry name" value="CSD"/>
    <property type="match status" value="1"/>
</dbReference>
<dbReference type="InterPro" id="IPR002059">
    <property type="entry name" value="CSP_DNA-bd"/>
</dbReference>
<dbReference type="InterPro" id="IPR011129">
    <property type="entry name" value="CSD"/>
</dbReference>
<evidence type="ECO:0000313" key="4">
    <source>
        <dbReference type="EMBL" id="KAK7201646.1"/>
    </source>
</evidence>
<feature type="domain" description="CSD" evidence="3">
    <location>
        <begin position="360"/>
        <end position="426"/>
    </location>
</feature>
<dbReference type="CDD" id="cd04458">
    <property type="entry name" value="CSP_CDS"/>
    <property type="match status" value="1"/>
</dbReference>
<evidence type="ECO:0000256" key="1">
    <source>
        <dbReference type="SAM" id="MobiDB-lite"/>
    </source>
</evidence>